<proteinExistence type="predicted"/>
<feature type="compositionally biased region" description="Basic and acidic residues" evidence="1">
    <location>
        <begin position="241"/>
        <end position="254"/>
    </location>
</feature>
<feature type="region of interest" description="Disordered" evidence="1">
    <location>
        <begin position="206"/>
        <end position="254"/>
    </location>
</feature>
<gene>
    <name evidence="2" type="ORF">KSP39_PZI020333</name>
</gene>
<accession>A0AAP0FX54</accession>
<feature type="compositionally biased region" description="Basic and acidic residues" evidence="1">
    <location>
        <begin position="207"/>
        <end position="228"/>
    </location>
</feature>
<protein>
    <submittedName>
        <fullName evidence="2">Uncharacterized protein</fullName>
    </submittedName>
</protein>
<reference evidence="2 3" key="1">
    <citation type="journal article" date="2022" name="Nat. Plants">
        <title>Genomes of leafy and leafless Platanthera orchids illuminate the evolution of mycoheterotrophy.</title>
        <authorList>
            <person name="Li M.H."/>
            <person name="Liu K.W."/>
            <person name="Li Z."/>
            <person name="Lu H.C."/>
            <person name="Ye Q.L."/>
            <person name="Zhang D."/>
            <person name="Wang J.Y."/>
            <person name="Li Y.F."/>
            <person name="Zhong Z.M."/>
            <person name="Liu X."/>
            <person name="Yu X."/>
            <person name="Liu D.K."/>
            <person name="Tu X.D."/>
            <person name="Liu B."/>
            <person name="Hao Y."/>
            <person name="Liao X.Y."/>
            <person name="Jiang Y.T."/>
            <person name="Sun W.H."/>
            <person name="Chen J."/>
            <person name="Chen Y.Q."/>
            <person name="Ai Y."/>
            <person name="Zhai J.W."/>
            <person name="Wu S.S."/>
            <person name="Zhou Z."/>
            <person name="Hsiao Y.Y."/>
            <person name="Wu W.L."/>
            <person name="Chen Y.Y."/>
            <person name="Lin Y.F."/>
            <person name="Hsu J.L."/>
            <person name="Li C.Y."/>
            <person name="Wang Z.W."/>
            <person name="Zhao X."/>
            <person name="Zhong W.Y."/>
            <person name="Ma X.K."/>
            <person name="Ma L."/>
            <person name="Huang J."/>
            <person name="Chen G.Z."/>
            <person name="Huang M.Z."/>
            <person name="Huang L."/>
            <person name="Peng D.H."/>
            <person name="Luo Y.B."/>
            <person name="Zou S.Q."/>
            <person name="Chen S.P."/>
            <person name="Lan S."/>
            <person name="Tsai W.C."/>
            <person name="Van de Peer Y."/>
            <person name="Liu Z.J."/>
        </authorList>
    </citation>
    <scope>NUCLEOTIDE SEQUENCE [LARGE SCALE GENOMIC DNA]</scope>
    <source>
        <strain evidence="2">Lor287</strain>
    </source>
</reference>
<evidence type="ECO:0000256" key="1">
    <source>
        <dbReference type="SAM" id="MobiDB-lite"/>
    </source>
</evidence>
<dbReference type="Proteomes" id="UP001418222">
    <property type="component" value="Unassembled WGS sequence"/>
</dbReference>
<dbReference type="AlphaFoldDB" id="A0AAP0FX54"/>
<evidence type="ECO:0000313" key="3">
    <source>
        <dbReference type="Proteomes" id="UP001418222"/>
    </source>
</evidence>
<sequence>MSDSRTIHHSTTPFWVELWTHIVWWIMSCLVRKQFSSASYPVPETHKHREKKVTEQFKEAFKCLMERRFRGNEGTLIPSRAECASSGKSEFRSIRWREAAAGRRATRWRRNRADDAAGVTSNLPPGAVIESKSQLVGIRDRVRTDTEVSTPAVTSAVMNEEGKRIFSAANPDAKDAADLLRMCVQCGIPKTYSHARGVVCPVCGDRPLADAGKESEKKKGSTMKDKEKSKRMKGQSSHATWKSETEMHLRQQYD</sequence>
<comment type="caution">
    <text evidence="2">The sequence shown here is derived from an EMBL/GenBank/DDBJ whole genome shotgun (WGS) entry which is preliminary data.</text>
</comment>
<keyword evidence="3" id="KW-1185">Reference proteome</keyword>
<evidence type="ECO:0000313" key="2">
    <source>
        <dbReference type="EMBL" id="KAK8921490.1"/>
    </source>
</evidence>
<name>A0AAP0FX54_9ASPA</name>
<dbReference type="EMBL" id="JBBWWQ010000018">
    <property type="protein sequence ID" value="KAK8921490.1"/>
    <property type="molecule type" value="Genomic_DNA"/>
</dbReference>
<dbReference type="PANTHER" id="PTHR35321:SF1">
    <property type="entry name" value="OS02G0753200 PROTEIN"/>
    <property type="match status" value="1"/>
</dbReference>
<dbReference type="PROSITE" id="PS51257">
    <property type="entry name" value="PROKAR_LIPOPROTEIN"/>
    <property type="match status" value="1"/>
</dbReference>
<dbReference type="InterPro" id="IPR040306">
    <property type="entry name" value="Os02g0753200-like"/>
</dbReference>
<organism evidence="2 3">
    <name type="scientific">Platanthera zijinensis</name>
    <dbReference type="NCBI Taxonomy" id="2320716"/>
    <lineage>
        <taxon>Eukaryota</taxon>
        <taxon>Viridiplantae</taxon>
        <taxon>Streptophyta</taxon>
        <taxon>Embryophyta</taxon>
        <taxon>Tracheophyta</taxon>
        <taxon>Spermatophyta</taxon>
        <taxon>Magnoliopsida</taxon>
        <taxon>Liliopsida</taxon>
        <taxon>Asparagales</taxon>
        <taxon>Orchidaceae</taxon>
        <taxon>Orchidoideae</taxon>
        <taxon>Orchideae</taxon>
        <taxon>Orchidinae</taxon>
        <taxon>Platanthera</taxon>
    </lineage>
</organism>
<dbReference type="PANTHER" id="PTHR35321">
    <property type="entry name" value="OS02G0753200 PROTEIN"/>
    <property type="match status" value="1"/>
</dbReference>